<protein>
    <recommendedName>
        <fullName evidence="1">DUF6906 domain-containing protein</fullName>
    </recommendedName>
</protein>
<organism evidence="2 3">
    <name type="scientific">Dorea longicatena</name>
    <dbReference type="NCBI Taxonomy" id="88431"/>
    <lineage>
        <taxon>Bacteria</taxon>
        <taxon>Bacillati</taxon>
        <taxon>Bacillota</taxon>
        <taxon>Clostridia</taxon>
        <taxon>Lachnospirales</taxon>
        <taxon>Lachnospiraceae</taxon>
        <taxon>Dorea</taxon>
    </lineage>
</organism>
<gene>
    <name evidence="2" type="ORF">ERS852573_00931</name>
</gene>
<evidence type="ECO:0000259" key="1">
    <source>
        <dbReference type="Pfam" id="PF21847"/>
    </source>
</evidence>
<dbReference type="RefSeq" id="WP_055213813.1">
    <property type="nucleotide sequence ID" value="NZ_CYXO01000004.1"/>
</dbReference>
<feature type="domain" description="DUF6906" evidence="1">
    <location>
        <begin position="1"/>
        <end position="50"/>
    </location>
</feature>
<dbReference type="EMBL" id="CYXO01000004">
    <property type="protein sequence ID" value="CUM87530.1"/>
    <property type="molecule type" value="Genomic_DNA"/>
</dbReference>
<dbReference type="AlphaFoldDB" id="A0A173SBB2"/>
<sequence length="60" mass="7026">MKQPKKLTLSQKKLLVDLGLSPKEWMNLFEDDLYLHIVKKDSSDRKIIDKEERVIVGEAD</sequence>
<name>A0A173SBB2_9FIRM</name>
<dbReference type="OrthoDB" id="2057074at2"/>
<dbReference type="InterPro" id="IPR054201">
    <property type="entry name" value="DUF6906"/>
</dbReference>
<dbReference type="Proteomes" id="UP000095597">
    <property type="component" value="Unassembled WGS sequence"/>
</dbReference>
<dbReference type="Pfam" id="PF21847">
    <property type="entry name" value="DUF6906"/>
    <property type="match status" value="1"/>
</dbReference>
<evidence type="ECO:0000313" key="2">
    <source>
        <dbReference type="EMBL" id="CUM87530.1"/>
    </source>
</evidence>
<accession>A0A173SBB2</accession>
<reference evidence="2 3" key="1">
    <citation type="submission" date="2015-09" db="EMBL/GenBank/DDBJ databases">
        <authorList>
            <consortium name="Pathogen Informatics"/>
        </authorList>
    </citation>
    <scope>NUCLEOTIDE SEQUENCE [LARGE SCALE GENOMIC DNA]</scope>
    <source>
        <strain evidence="2 3">2789STDY5834961</strain>
    </source>
</reference>
<evidence type="ECO:0000313" key="3">
    <source>
        <dbReference type="Proteomes" id="UP000095597"/>
    </source>
</evidence>
<proteinExistence type="predicted"/>